<feature type="domain" description="DNA/pantothenate metabolism flavoprotein C-terminal" evidence="2">
    <location>
        <begin position="123"/>
        <end position="150"/>
    </location>
</feature>
<evidence type="ECO:0000313" key="3">
    <source>
        <dbReference type="EMBL" id="EQD78359.1"/>
    </source>
</evidence>
<dbReference type="PANTHER" id="PTHR14359:SF6">
    <property type="entry name" value="PHOSPHOPANTOTHENOYLCYSTEINE DECARBOXYLASE"/>
    <property type="match status" value="1"/>
</dbReference>
<protein>
    <submittedName>
        <fullName evidence="3">Phosphopantothenoylcysteine decarboxylase/phosphopantothenate--cysteine ligase</fullName>
    </submittedName>
</protein>
<organism evidence="3">
    <name type="scientific">mine drainage metagenome</name>
    <dbReference type="NCBI Taxonomy" id="410659"/>
    <lineage>
        <taxon>unclassified sequences</taxon>
        <taxon>metagenomes</taxon>
        <taxon>ecological metagenomes</taxon>
    </lineage>
</organism>
<feature type="domain" description="Flavoprotein" evidence="1">
    <location>
        <begin position="8"/>
        <end position="111"/>
    </location>
</feature>
<dbReference type="GO" id="GO:0071513">
    <property type="term" value="C:phosphopantothenoylcysteine decarboxylase complex"/>
    <property type="evidence" value="ECO:0007669"/>
    <property type="project" value="TreeGrafter"/>
</dbReference>
<comment type="caution">
    <text evidence="3">The sequence shown here is derived from an EMBL/GenBank/DDBJ whole genome shotgun (WGS) entry which is preliminary data.</text>
</comment>
<dbReference type="GO" id="GO:0015937">
    <property type="term" value="P:coenzyme A biosynthetic process"/>
    <property type="evidence" value="ECO:0007669"/>
    <property type="project" value="TreeGrafter"/>
</dbReference>
<dbReference type="Gene3D" id="3.40.50.1950">
    <property type="entry name" value="Flavin prenyltransferase-like"/>
    <property type="match status" value="1"/>
</dbReference>
<dbReference type="Gene3D" id="3.40.50.10300">
    <property type="entry name" value="CoaB-like"/>
    <property type="match status" value="1"/>
</dbReference>
<dbReference type="Pfam" id="PF04127">
    <property type="entry name" value="DFP"/>
    <property type="match status" value="1"/>
</dbReference>
<evidence type="ECO:0000259" key="2">
    <source>
        <dbReference type="Pfam" id="PF04127"/>
    </source>
</evidence>
<dbReference type="EMBL" id="AUZX01001716">
    <property type="protein sequence ID" value="EQD78359.1"/>
    <property type="molecule type" value="Genomic_DNA"/>
</dbReference>
<dbReference type="InterPro" id="IPR007085">
    <property type="entry name" value="DNA/pantothenate-metab_flavo_C"/>
</dbReference>
<dbReference type="PANTHER" id="PTHR14359">
    <property type="entry name" value="HOMO-OLIGOMERIC FLAVIN CONTAINING CYS DECARBOXYLASE FAMILY"/>
    <property type="match status" value="1"/>
</dbReference>
<dbReference type="Pfam" id="PF02441">
    <property type="entry name" value="Flavoprotein"/>
    <property type="match status" value="1"/>
</dbReference>
<dbReference type="InterPro" id="IPR036551">
    <property type="entry name" value="Flavin_trans-like"/>
</dbReference>
<dbReference type="InterPro" id="IPR035929">
    <property type="entry name" value="CoaB-like_sf"/>
</dbReference>
<gene>
    <name evidence="3" type="ORF">B1A_02295</name>
</gene>
<dbReference type="AlphaFoldDB" id="T1DA98"/>
<name>T1DA98_9ZZZZ</name>
<dbReference type="GO" id="GO:0010181">
    <property type="term" value="F:FMN binding"/>
    <property type="evidence" value="ECO:0007669"/>
    <property type="project" value="TreeGrafter"/>
</dbReference>
<feature type="non-terminal residue" evidence="3">
    <location>
        <position position="150"/>
    </location>
</feature>
<dbReference type="SUPFAM" id="SSF102645">
    <property type="entry name" value="CoaB-like"/>
    <property type="match status" value="1"/>
</dbReference>
<keyword evidence="3" id="KW-0436">Ligase</keyword>
<sequence length="150" mass="15404">DAAAEAAMGHIELARWADVVLVAPASANTLARLAHGLADDLLGTLCLASERPLLLAPAMNRLMWAHPATQANMALLQARGAQILGPDSGAQACGEVGAGRMLEPDAIVAALEELASAPAAPDLRGLRVLVSAGPTLEDLDPVRYLGNRSS</sequence>
<reference evidence="3" key="1">
    <citation type="submission" date="2013-08" db="EMBL/GenBank/DDBJ databases">
        <authorList>
            <person name="Mendez C."/>
            <person name="Richter M."/>
            <person name="Ferrer M."/>
            <person name="Sanchez J."/>
        </authorList>
    </citation>
    <scope>NUCLEOTIDE SEQUENCE</scope>
</reference>
<feature type="non-terminal residue" evidence="3">
    <location>
        <position position="1"/>
    </location>
</feature>
<dbReference type="SUPFAM" id="SSF52507">
    <property type="entry name" value="Homo-oligomeric flavin-containing Cys decarboxylases, HFCD"/>
    <property type="match status" value="1"/>
</dbReference>
<dbReference type="GO" id="GO:0016874">
    <property type="term" value="F:ligase activity"/>
    <property type="evidence" value="ECO:0007669"/>
    <property type="project" value="UniProtKB-KW"/>
</dbReference>
<reference evidence="3" key="2">
    <citation type="journal article" date="2014" name="ISME J.">
        <title>Microbial stratification in low pH oxic and suboxic macroscopic growths along an acid mine drainage.</title>
        <authorList>
            <person name="Mendez-Garcia C."/>
            <person name="Mesa V."/>
            <person name="Sprenger R.R."/>
            <person name="Richter M."/>
            <person name="Diez M.S."/>
            <person name="Solano J."/>
            <person name="Bargiela R."/>
            <person name="Golyshina O.V."/>
            <person name="Manteca A."/>
            <person name="Ramos J.L."/>
            <person name="Gallego J.R."/>
            <person name="Llorente I."/>
            <person name="Martins Dos Santos V.A."/>
            <person name="Jensen O.N."/>
            <person name="Pelaez A.I."/>
            <person name="Sanchez J."/>
            <person name="Ferrer M."/>
        </authorList>
    </citation>
    <scope>NUCLEOTIDE SEQUENCE</scope>
</reference>
<proteinExistence type="predicted"/>
<accession>T1DA98</accession>
<dbReference type="InterPro" id="IPR003382">
    <property type="entry name" value="Flavoprotein"/>
</dbReference>
<dbReference type="GO" id="GO:0004633">
    <property type="term" value="F:phosphopantothenoylcysteine decarboxylase activity"/>
    <property type="evidence" value="ECO:0007669"/>
    <property type="project" value="TreeGrafter"/>
</dbReference>
<evidence type="ECO:0000259" key="1">
    <source>
        <dbReference type="Pfam" id="PF02441"/>
    </source>
</evidence>